<proteinExistence type="predicted"/>
<keyword evidence="3" id="KW-1185">Reference proteome</keyword>
<evidence type="ECO:0000313" key="3">
    <source>
        <dbReference type="Proteomes" id="UP001164390"/>
    </source>
</evidence>
<dbReference type="Gene3D" id="1.20.5.1700">
    <property type="match status" value="1"/>
</dbReference>
<sequence>MAAEPTPPDVQPIVLPESVRHRVVALTSQALSALDARQVPPPLRKIAQFTPARRARLAATAIATAVATDDSFRDRVGGQVRRGNEAVVEAIATDAVATIDPVEVAAIAYVTRVDGWRRALDAALDALEADREASAATAAEESDQVERLGQQVEQLRDEMRSARTAHRKEIDGVKADNTDLRRKLGDARTRARSAEAERTRLEAELEEVTDRERARANEADAEVRRLRQRLDTAVAELGDQRRQSRGDRAQESMRSRLLLDTVIEAAQGLRRELALPPLETLPADQVAGDEPAQGREHATVTDAARLRPLLELPRAHVIVDGYNVSKSAWSDVPLDRQRSLLVTEVGGLAARTAVEATVVFDGADVAPSAARPSARGVRVRFSPAGVTADDVIAQLVSAEPEGRPVIVVSSDAEVAAHARRAGGRPAAAAALIGLLAGR</sequence>
<dbReference type="PANTHER" id="PTHR34547">
    <property type="entry name" value="YACP-LIKE NYN DOMAIN PROTEIN"/>
    <property type="match status" value="1"/>
</dbReference>
<dbReference type="EMBL" id="CP094970">
    <property type="protein sequence ID" value="UYM05407.1"/>
    <property type="molecule type" value="Genomic_DNA"/>
</dbReference>
<protein>
    <submittedName>
        <fullName evidence="2">NYN domain-containing protein</fullName>
    </submittedName>
</protein>
<dbReference type="Proteomes" id="UP001164390">
    <property type="component" value="Chromosome"/>
</dbReference>
<evidence type="ECO:0000256" key="1">
    <source>
        <dbReference type="SAM" id="Coils"/>
    </source>
</evidence>
<gene>
    <name evidence="2" type="ORF">L0C25_23335</name>
</gene>
<reference evidence="2" key="1">
    <citation type="submission" date="2022-01" db="EMBL/GenBank/DDBJ databases">
        <title>Nocardioidaceae gen. sp. A5X3R13.</title>
        <authorList>
            <person name="Lopez Marin M.A."/>
            <person name="Uhlik O."/>
        </authorList>
    </citation>
    <scope>NUCLEOTIDE SEQUENCE</scope>
    <source>
        <strain evidence="2">A5X3R13</strain>
    </source>
</reference>
<dbReference type="RefSeq" id="WP_271634242.1">
    <property type="nucleotide sequence ID" value="NZ_CP094970.1"/>
</dbReference>
<name>A0AA46THE8_9ACTN</name>
<dbReference type="AlphaFoldDB" id="A0AA46THE8"/>
<keyword evidence="1" id="KW-0175">Coiled coil</keyword>
<dbReference type="PANTHER" id="PTHR34547:SF1">
    <property type="entry name" value="YACP-LIKE NYN DOMAIN PROTEIN"/>
    <property type="match status" value="1"/>
</dbReference>
<dbReference type="InterPro" id="IPR010298">
    <property type="entry name" value="YacP-like"/>
</dbReference>
<organism evidence="2 3">
    <name type="scientific">Solicola gregarius</name>
    <dbReference type="NCBI Taxonomy" id="2908642"/>
    <lineage>
        <taxon>Bacteria</taxon>
        <taxon>Bacillati</taxon>
        <taxon>Actinomycetota</taxon>
        <taxon>Actinomycetes</taxon>
        <taxon>Propionibacteriales</taxon>
        <taxon>Nocardioidaceae</taxon>
        <taxon>Solicola</taxon>
    </lineage>
</organism>
<accession>A0AA46THE8</accession>
<evidence type="ECO:0000313" key="2">
    <source>
        <dbReference type="EMBL" id="UYM05407.1"/>
    </source>
</evidence>
<dbReference type="KEGG" id="sgrg:L0C25_23335"/>
<dbReference type="Pfam" id="PF05991">
    <property type="entry name" value="NYN_YacP"/>
    <property type="match status" value="1"/>
</dbReference>
<feature type="coiled-coil region" evidence="1">
    <location>
        <begin position="138"/>
        <end position="243"/>
    </location>
</feature>